<evidence type="ECO:0000256" key="3">
    <source>
        <dbReference type="ARBA" id="ARBA00022884"/>
    </source>
</evidence>
<dbReference type="InterPro" id="IPR009027">
    <property type="entry name" value="Ribosomal_bL9/RNase_H1_N"/>
</dbReference>
<evidence type="ECO:0000259" key="8">
    <source>
        <dbReference type="Pfam" id="PF01281"/>
    </source>
</evidence>
<comment type="similarity">
    <text evidence="1 7">Belongs to the bacterial ribosomal protein bL9 family.</text>
</comment>
<dbReference type="InterPro" id="IPR036935">
    <property type="entry name" value="Ribosomal_bL9_N_sf"/>
</dbReference>
<comment type="caution">
    <text evidence="10">The sequence shown here is derived from an EMBL/GenBank/DDBJ whole genome shotgun (WGS) entry which is preliminary data.</text>
</comment>
<gene>
    <name evidence="7" type="primary">rplI</name>
    <name evidence="10" type="ORF">A2311_00340</name>
</gene>
<dbReference type="InterPro" id="IPR020069">
    <property type="entry name" value="Ribosomal_bL9_C"/>
</dbReference>
<dbReference type="Proteomes" id="UP000178951">
    <property type="component" value="Unassembled WGS sequence"/>
</dbReference>
<dbReference type="GO" id="GO:0019843">
    <property type="term" value="F:rRNA binding"/>
    <property type="evidence" value="ECO:0007669"/>
    <property type="project" value="UniProtKB-UniRule"/>
</dbReference>
<dbReference type="Gene3D" id="3.10.430.100">
    <property type="entry name" value="Ribosomal protein L9, C-terminal domain"/>
    <property type="match status" value="1"/>
</dbReference>
<evidence type="ECO:0000256" key="4">
    <source>
        <dbReference type="ARBA" id="ARBA00022980"/>
    </source>
</evidence>
<evidence type="ECO:0000313" key="11">
    <source>
        <dbReference type="Proteomes" id="UP000178951"/>
    </source>
</evidence>
<evidence type="ECO:0000313" key="10">
    <source>
        <dbReference type="EMBL" id="OGC34900.1"/>
    </source>
</evidence>
<dbReference type="InterPro" id="IPR000244">
    <property type="entry name" value="Ribosomal_bL9"/>
</dbReference>
<dbReference type="EMBL" id="MEUF01000038">
    <property type="protein sequence ID" value="OGC34900.1"/>
    <property type="molecule type" value="Genomic_DNA"/>
</dbReference>
<organism evidence="10 11">
    <name type="scientific">candidate division WOR-1 bacterium RIFOXYB2_FULL_48_7</name>
    <dbReference type="NCBI Taxonomy" id="1802583"/>
    <lineage>
        <taxon>Bacteria</taxon>
        <taxon>Bacillati</taxon>
        <taxon>Saganbacteria</taxon>
    </lineage>
</organism>
<dbReference type="NCBIfam" id="TIGR00158">
    <property type="entry name" value="L9"/>
    <property type="match status" value="1"/>
</dbReference>
<feature type="domain" description="Large ribosomal subunit protein bL9 C-terminal" evidence="9">
    <location>
        <begin position="58"/>
        <end position="139"/>
    </location>
</feature>
<dbReference type="HAMAP" id="MF_00503">
    <property type="entry name" value="Ribosomal_bL9"/>
    <property type="match status" value="1"/>
</dbReference>
<evidence type="ECO:0000256" key="7">
    <source>
        <dbReference type="HAMAP-Rule" id="MF_00503"/>
    </source>
</evidence>
<keyword evidence="4 7" id="KW-0689">Ribosomal protein</keyword>
<dbReference type="GO" id="GO:1990904">
    <property type="term" value="C:ribonucleoprotein complex"/>
    <property type="evidence" value="ECO:0007669"/>
    <property type="project" value="UniProtKB-KW"/>
</dbReference>
<dbReference type="SUPFAM" id="SSF55653">
    <property type="entry name" value="Ribosomal protein L9 C-domain"/>
    <property type="match status" value="1"/>
</dbReference>
<dbReference type="AlphaFoldDB" id="A0A1F4TQU5"/>
<dbReference type="InterPro" id="IPR036791">
    <property type="entry name" value="Ribosomal_bL9_C_sf"/>
</dbReference>
<dbReference type="GO" id="GO:0006412">
    <property type="term" value="P:translation"/>
    <property type="evidence" value="ECO:0007669"/>
    <property type="project" value="UniProtKB-UniRule"/>
</dbReference>
<proteinExistence type="inferred from homology"/>
<dbReference type="GO" id="GO:0003735">
    <property type="term" value="F:structural constituent of ribosome"/>
    <property type="evidence" value="ECO:0007669"/>
    <property type="project" value="InterPro"/>
</dbReference>
<sequence>MKVIFLEDERVEKVSEGYARNYLLPNGLAVVATPKAVAAAEKRLSKRRAEIDRKRSEMLAFAEKLGQVELTIPVDAGEGGKLFGSITSTQIADTIKQTEGIDIDKRKIDTRQSIKMLGEYTVKVRLFQDISADVKVKVVQR</sequence>
<comment type="function">
    <text evidence="7">Binds to the 23S rRNA.</text>
</comment>
<accession>A0A1F4TQU5</accession>
<evidence type="ECO:0000259" key="9">
    <source>
        <dbReference type="Pfam" id="PF03948"/>
    </source>
</evidence>
<evidence type="ECO:0000256" key="2">
    <source>
        <dbReference type="ARBA" id="ARBA00022730"/>
    </source>
</evidence>
<dbReference type="InterPro" id="IPR020594">
    <property type="entry name" value="Ribosomal_bL9_bac/chp"/>
</dbReference>
<dbReference type="PANTHER" id="PTHR21368">
    <property type="entry name" value="50S RIBOSOMAL PROTEIN L9"/>
    <property type="match status" value="1"/>
</dbReference>
<feature type="domain" description="Ribosomal protein L9" evidence="8">
    <location>
        <begin position="1"/>
        <end position="38"/>
    </location>
</feature>
<keyword evidence="5 7" id="KW-0687">Ribonucleoprotein</keyword>
<dbReference type="Pfam" id="PF03948">
    <property type="entry name" value="Ribosomal_L9_C"/>
    <property type="match status" value="1"/>
</dbReference>
<dbReference type="InterPro" id="IPR020070">
    <property type="entry name" value="Ribosomal_bL9_N"/>
</dbReference>
<dbReference type="Pfam" id="PF01281">
    <property type="entry name" value="Ribosomal_L9_N"/>
    <property type="match status" value="1"/>
</dbReference>
<reference evidence="10 11" key="1">
    <citation type="journal article" date="2016" name="Nat. Commun.">
        <title>Thousands of microbial genomes shed light on interconnected biogeochemical processes in an aquifer system.</title>
        <authorList>
            <person name="Anantharaman K."/>
            <person name="Brown C.T."/>
            <person name="Hug L.A."/>
            <person name="Sharon I."/>
            <person name="Castelle C.J."/>
            <person name="Probst A.J."/>
            <person name="Thomas B.C."/>
            <person name="Singh A."/>
            <person name="Wilkins M.J."/>
            <person name="Karaoz U."/>
            <person name="Brodie E.L."/>
            <person name="Williams K.H."/>
            <person name="Hubbard S.S."/>
            <person name="Banfield J.F."/>
        </authorList>
    </citation>
    <scope>NUCLEOTIDE SEQUENCE [LARGE SCALE GENOMIC DNA]</scope>
</reference>
<evidence type="ECO:0000256" key="5">
    <source>
        <dbReference type="ARBA" id="ARBA00023274"/>
    </source>
</evidence>
<dbReference type="GO" id="GO:0005840">
    <property type="term" value="C:ribosome"/>
    <property type="evidence" value="ECO:0007669"/>
    <property type="project" value="UniProtKB-KW"/>
</dbReference>
<evidence type="ECO:0000256" key="1">
    <source>
        <dbReference type="ARBA" id="ARBA00010605"/>
    </source>
</evidence>
<dbReference type="SUPFAM" id="SSF55658">
    <property type="entry name" value="L9 N-domain-like"/>
    <property type="match status" value="1"/>
</dbReference>
<protein>
    <recommendedName>
        <fullName evidence="6 7">Large ribosomal subunit protein bL9</fullName>
    </recommendedName>
</protein>
<name>A0A1F4TQU5_UNCSA</name>
<evidence type="ECO:0000256" key="6">
    <source>
        <dbReference type="ARBA" id="ARBA00035292"/>
    </source>
</evidence>
<keyword evidence="2 7" id="KW-0699">rRNA-binding</keyword>
<dbReference type="Gene3D" id="3.40.5.10">
    <property type="entry name" value="Ribosomal protein L9, N-terminal domain"/>
    <property type="match status" value="1"/>
</dbReference>
<dbReference type="STRING" id="1802583.A2311_00340"/>
<keyword evidence="3 7" id="KW-0694">RNA-binding</keyword>